<evidence type="ECO:0000259" key="1">
    <source>
        <dbReference type="PROSITE" id="PS50209"/>
    </source>
</evidence>
<dbReference type="EMBL" id="JACVVK020000363">
    <property type="protein sequence ID" value="KAK7476890.1"/>
    <property type="molecule type" value="Genomic_DNA"/>
</dbReference>
<evidence type="ECO:0000313" key="2">
    <source>
        <dbReference type="EMBL" id="KAK7476890.1"/>
    </source>
</evidence>
<dbReference type="Proteomes" id="UP001519460">
    <property type="component" value="Unassembled WGS sequence"/>
</dbReference>
<proteinExistence type="predicted"/>
<dbReference type="Gene3D" id="1.10.533.10">
    <property type="entry name" value="Death Domain, Fas"/>
    <property type="match status" value="1"/>
</dbReference>
<dbReference type="SUPFAM" id="SSF47986">
    <property type="entry name" value="DEATH domain"/>
    <property type="match status" value="1"/>
</dbReference>
<dbReference type="InterPro" id="IPR011029">
    <property type="entry name" value="DEATH-like_dom_sf"/>
</dbReference>
<sequence length="190" mass="21419">MEEHEQKVLCRAWKFLVNNVSDVDGVIDCLFSQEVLTPNSRRRIMQGYNVQSDRMREALDEVMRTPDGLNILRQALLENGENGAAARLEPKAHQEMAGKQFVRLLHEDTTREILIDVLEAASGHVVSADVAQQLSSAISELTSKAKSALHVSCDHSGYQPPRRKEGFVITAEQIEVFQNLNFTVFDVLDW</sequence>
<dbReference type="InterPro" id="IPR001315">
    <property type="entry name" value="CARD"/>
</dbReference>
<name>A0ABD0JQ88_9CAEN</name>
<comment type="caution">
    <text evidence="2">The sequence shown here is derived from an EMBL/GenBank/DDBJ whole genome shotgun (WGS) entry which is preliminary data.</text>
</comment>
<keyword evidence="3" id="KW-1185">Reference proteome</keyword>
<evidence type="ECO:0000313" key="3">
    <source>
        <dbReference type="Proteomes" id="UP001519460"/>
    </source>
</evidence>
<reference evidence="2 3" key="1">
    <citation type="journal article" date="2023" name="Sci. Data">
        <title>Genome assembly of the Korean intertidal mud-creeper Batillaria attramentaria.</title>
        <authorList>
            <person name="Patra A.K."/>
            <person name="Ho P.T."/>
            <person name="Jun S."/>
            <person name="Lee S.J."/>
            <person name="Kim Y."/>
            <person name="Won Y.J."/>
        </authorList>
    </citation>
    <scope>NUCLEOTIDE SEQUENCE [LARGE SCALE GENOMIC DNA]</scope>
    <source>
        <strain evidence="2">Wonlab-2016</strain>
    </source>
</reference>
<dbReference type="Pfam" id="PF00619">
    <property type="entry name" value="CARD"/>
    <property type="match status" value="1"/>
</dbReference>
<accession>A0ABD0JQ88</accession>
<organism evidence="2 3">
    <name type="scientific">Batillaria attramentaria</name>
    <dbReference type="NCBI Taxonomy" id="370345"/>
    <lineage>
        <taxon>Eukaryota</taxon>
        <taxon>Metazoa</taxon>
        <taxon>Spiralia</taxon>
        <taxon>Lophotrochozoa</taxon>
        <taxon>Mollusca</taxon>
        <taxon>Gastropoda</taxon>
        <taxon>Caenogastropoda</taxon>
        <taxon>Sorbeoconcha</taxon>
        <taxon>Cerithioidea</taxon>
        <taxon>Batillariidae</taxon>
        <taxon>Batillaria</taxon>
    </lineage>
</organism>
<feature type="domain" description="CARD" evidence="1">
    <location>
        <begin position="1"/>
        <end position="91"/>
    </location>
</feature>
<dbReference type="PROSITE" id="PS50209">
    <property type="entry name" value="CARD"/>
    <property type="match status" value="1"/>
</dbReference>
<dbReference type="AlphaFoldDB" id="A0ABD0JQ88"/>
<protein>
    <recommendedName>
        <fullName evidence="1">CARD domain-containing protein</fullName>
    </recommendedName>
</protein>
<dbReference type="CDD" id="cd01671">
    <property type="entry name" value="CARD"/>
    <property type="match status" value="1"/>
</dbReference>
<gene>
    <name evidence="2" type="ORF">BaRGS_00031893</name>
</gene>